<dbReference type="RefSeq" id="WP_132218036.1">
    <property type="nucleotide sequence ID" value="NZ_OX156936.1"/>
</dbReference>
<keyword evidence="3" id="KW-1185">Reference proteome</keyword>
<dbReference type="Proteomes" id="UP000295455">
    <property type="component" value="Unassembled WGS sequence"/>
</dbReference>
<proteinExistence type="predicted"/>
<dbReference type="OrthoDB" id="1524045at2"/>
<evidence type="ECO:0000313" key="3">
    <source>
        <dbReference type="Proteomes" id="UP000295455"/>
    </source>
</evidence>
<evidence type="ECO:0000256" key="1">
    <source>
        <dbReference type="SAM" id="SignalP"/>
    </source>
</evidence>
<dbReference type="AlphaFoldDB" id="A0A4R1RHT2"/>
<name>A0A4R1RHT2_9FLAO</name>
<accession>A0A4R1RHT2</accession>
<dbReference type="PANTHER" id="PTHR33706:SF1">
    <property type="entry name" value="TPR REPEAT PROTEIN"/>
    <property type="match status" value="1"/>
</dbReference>
<dbReference type="PANTHER" id="PTHR33706">
    <property type="entry name" value="MORN VARIANT REPEAT PROTEIN"/>
    <property type="match status" value="1"/>
</dbReference>
<gene>
    <name evidence="2" type="ORF">EV196_105298</name>
</gene>
<sequence>MKVCFLFVLVFLFSMSVSGQKENISDGPFEQYHKNGQLKTVGQYKNKERVGKWTSYYDNGNISSTYSYSDGKRDEEITNYYKNGNARYEVKKINDVFVVKGFYENGKLFYERILNKGYYKEYFEDEALKIESNYVDGSLSGIWKQYYPTGQLEWEVTYKNDNKEGFYKQFYENGKLKLEGETKEDLKDGNEKQYNESGNLTWAGDYSKNQLDGVWEHSGVDGSLIEKVKYKNGELKSEGSLIALTNTEIPDGVIERVPIFPGCERFSGNMLKKTCMSQNIARFVSERFNTSFGSELGLTGKQKIYVIFKIDKTGGVTGVDAKSNHISLNAEAIRIIGLLPKMTPGVVRGKPVVVPYSLPITLDLKNVKPK</sequence>
<dbReference type="InterPro" id="IPR011652">
    <property type="entry name" value="MORN_2"/>
</dbReference>
<dbReference type="Gene3D" id="2.20.110.10">
    <property type="entry name" value="Histone H3 K4-specific methyltransferase SET7/9 N-terminal domain"/>
    <property type="match status" value="2"/>
</dbReference>
<dbReference type="EMBL" id="SLUP01000005">
    <property type="protein sequence ID" value="TCL65633.1"/>
    <property type="molecule type" value="Genomic_DNA"/>
</dbReference>
<evidence type="ECO:0000313" key="2">
    <source>
        <dbReference type="EMBL" id="TCL65633.1"/>
    </source>
</evidence>
<keyword evidence="1" id="KW-0732">Signal</keyword>
<dbReference type="SUPFAM" id="SSF82185">
    <property type="entry name" value="Histone H3 K4-specific methyltransferase SET7/9 N-terminal domain"/>
    <property type="match status" value="2"/>
</dbReference>
<feature type="signal peptide" evidence="1">
    <location>
        <begin position="1"/>
        <end position="19"/>
    </location>
</feature>
<comment type="caution">
    <text evidence="2">The sequence shown here is derived from an EMBL/GenBank/DDBJ whole genome shotgun (WGS) entry which is preliminary data.</text>
</comment>
<reference evidence="2 3" key="1">
    <citation type="submission" date="2019-03" db="EMBL/GenBank/DDBJ databases">
        <title>Genomic Encyclopedia of Type Strains, Phase IV (KMG-IV): sequencing the most valuable type-strain genomes for metagenomic binning, comparative biology and taxonomic classification.</title>
        <authorList>
            <person name="Goeker M."/>
        </authorList>
    </citation>
    <scope>NUCLEOTIDE SEQUENCE [LARGE SCALE GENOMIC DNA]</scope>
    <source>
        <strain evidence="2 3">DSM 18792</strain>
    </source>
</reference>
<organism evidence="2 3">
    <name type="scientific">Mariniflexile fucanivorans</name>
    <dbReference type="NCBI Taxonomy" id="264023"/>
    <lineage>
        <taxon>Bacteria</taxon>
        <taxon>Pseudomonadati</taxon>
        <taxon>Bacteroidota</taxon>
        <taxon>Flavobacteriia</taxon>
        <taxon>Flavobacteriales</taxon>
        <taxon>Flavobacteriaceae</taxon>
        <taxon>Mariniflexile</taxon>
    </lineage>
</organism>
<dbReference type="Pfam" id="PF07661">
    <property type="entry name" value="MORN_2"/>
    <property type="match status" value="5"/>
</dbReference>
<feature type="chain" id="PRO_5020690082" evidence="1">
    <location>
        <begin position="20"/>
        <end position="370"/>
    </location>
</feature>
<protein>
    <submittedName>
        <fullName evidence="2">Antitoxin component YwqK of YwqJK toxin-antitoxin module</fullName>
    </submittedName>
</protein>
<dbReference type="Gene3D" id="3.30.1150.10">
    <property type="match status" value="1"/>
</dbReference>